<feature type="chain" id="PRO_5045721270" evidence="1">
    <location>
        <begin position="21"/>
        <end position="205"/>
    </location>
</feature>
<protein>
    <submittedName>
        <fullName evidence="3">Fasciclin domain-containing protein</fullName>
    </submittedName>
</protein>
<dbReference type="Pfam" id="PF02469">
    <property type="entry name" value="Fasciclin"/>
    <property type="match status" value="1"/>
</dbReference>
<evidence type="ECO:0000259" key="2">
    <source>
        <dbReference type="PROSITE" id="PS50213"/>
    </source>
</evidence>
<gene>
    <name evidence="3" type="ORF">OJ996_22200</name>
</gene>
<feature type="signal peptide" evidence="1">
    <location>
        <begin position="1"/>
        <end position="20"/>
    </location>
</feature>
<dbReference type="PANTHER" id="PTHR10900:SF77">
    <property type="entry name" value="FI19380P1"/>
    <property type="match status" value="1"/>
</dbReference>
<dbReference type="InterPro" id="IPR000782">
    <property type="entry name" value="FAS1_domain"/>
</dbReference>
<proteinExistence type="predicted"/>
<sequence length="205" mass="22022">MKHTIASLLFAAFSLAPVMAQETVVEEARKVEVQTDEDGNTVRKVETERTVVPVVPVAPAAGATYEKSIMGRIASSASYSKFKTALEAAGLDQTLTGTGPFTVFVPTNRAFEKMNSQSFDDLLKPENRSLLVSLLQRHIIPQQVKGEEFKTGEYMTSGSELIHVKVESGKITIGQASVTMSNDIAGNGLMHVVDGVITAPVTAPR</sequence>
<accession>A0ABT3G8Y7</accession>
<name>A0ABT3G8Y7_9BACT</name>
<dbReference type="SMART" id="SM00554">
    <property type="entry name" value="FAS1"/>
    <property type="match status" value="1"/>
</dbReference>
<dbReference type="Proteomes" id="UP001165653">
    <property type="component" value="Unassembled WGS sequence"/>
</dbReference>
<reference evidence="3" key="1">
    <citation type="submission" date="2022-10" db="EMBL/GenBank/DDBJ databases">
        <title>Luteolibacter sp. GHJ8, whole genome shotgun sequencing project.</title>
        <authorList>
            <person name="Zhao G."/>
            <person name="Shen L."/>
        </authorList>
    </citation>
    <scope>NUCLEOTIDE SEQUENCE</scope>
    <source>
        <strain evidence="3">GHJ8</strain>
    </source>
</reference>
<organism evidence="3 4">
    <name type="scientific">Luteolibacter rhizosphaerae</name>
    <dbReference type="NCBI Taxonomy" id="2989719"/>
    <lineage>
        <taxon>Bacteria</taxon>
        <taxon>Pseudomonadati</taxon>
        <taxon>Verrucomicrobiota</taxon>
        <taxon>Verrucomicrobiia</taxon>
        <taxon>Verrucomicrobiales</taxon>
        <taxon>Verrucomicrobiaceae</taxon>
        <taxon>Luteolibacter</taxon>
    </lineage>
</organism>
<dbReference type="InterPro" id="IPR036378">
    <property type="entry name" value="FAS1_dom_sf"/>
</dbReference>
<comment type="caution">
    <text evidence="3">The sequence shown here is derived from an EMBL/GenBank/DDBJ whole genome shotgun (WGS) entry which is preliminary data.</text>
</comment>
<dbReference type="RefSeq" id="WP_264515892.1">
    <property type="nucleotide sequence ID" value="NZ_JAPDDR010000014.1"/>
</dbReference>
<keyword evidence="4" id="KW-1185">Reference proteome</keyword>
<dbReference type="InterPro" id="IPR050904">
    <property type="entry name" value="Adhesion/Biosynth-related"/>
</dbReference>
<dbReference type="SUPFAM" id="SSF82153">
    <property type="entry name" value="FAS1 domain"/>
    <property type="match status" value="1"/>
</dbReference>
<evidence type="ECO:0000313" key="3">
    <source>
        <dbReference type="EMBL" id="MCW1916318.1"/>
    </source>
</evidence>
<dbReference type="PANTHER" id="PTHR10900">
    <property type="entry name" value="PERIOSTIN-RELATED"/>
    <property type="match status" value="1"/>
</dbReference>
<feature type="domain" description="FAS1" evidence="2">
    <location>
        <begin position="66"/>
        <end position="197"/>
    </location>
</feature>
<dbReference type="PROSITE" id="PS50213">
    <property type="entry name" value="FAS1"/>
    <property type="match status" value="1"/>
</dbReference>
<evidence type="ECO:0000256" key="1">
    <source>
        <dbReference type="SAM" id="SignalP"/>
    </source>
</evidence>
<evidence type="ECO:0000313" key="4">
    <source>
        <dbReference type="Proteomes" id="UP001165653"/>
    </source>
</evidence>
<dbReference type="EMBL" id="JAPDDR010000014">
    <property type="protein sequence ID" value="MCW1916318.1"/>
    <property type="molecule type" value="Genomic_DNA"/>
</dbReference>
<dbReference type="Gene3D" id="2.30.180.10">
    <property type="entry name" value="FAS1 domain"/>
    <property type="match status" value="1"/>
</dbReference>
<keyword evidence="1" id="KW-0732">Signal</keyword>